<organism evidence="2 3">
    <name type="scientific">Brevundimonas abyssalis TAR-001</name>
    <dbReference type="NCBI Taxonomy" id="1391729"/>
    <lineage>
        <taxon>Bacteria</taxon>
        <taxon>Pseudomonadati</taxon>
        <taxon>Pseudomonadota</taxon>
        <taxon>Alphaproteobacteria</taxon>
        <taxon>Caulobacterales</taxon>
        <taxon>Caulobacteraceae</taxon>
        <taxon>Brevundimonas</taxon>
    </lineage>
</organism>
<proteinExistence type="predicted"/>
<dbReference type="Proteomes" id="UP000016569">
    <property type="component" value="Unassembled WGS sequence"/>
</dbReference>
<comment type="caution">
    <text evidence="2">The sequence shown here is derived from an EMBL/GenBank/DDBJ whole genome shotgun (WGS) entry which is preliminary data.</text>
</comment>
<keyword evidence="1" id="KW-0472">Membrane</keyword>
<dbReference type="PANTHER" id="PTHR37314:SF4">
    <property type="entry name" value="UPF0700 TRANSMEMBRANE PROTEIN YOAK"/>
    <property type="match status" value="1"/>
</dbReference>
<reference evidence="3" key="1">
    <citation type="journal article" date="2013" name="Genome Announc.">
        <title>Draft Genome Sequence of the Dimorphic Prosthecate Bacterium Brevundimonas abyssalis TAR-001T.</title>
        <authorList>
            <person name="Tsubouchi T."/>
            <person name="Nishi S."/>
            <person name="Usui K."/>
            <person name="Shimane Y."/>
            <person name="Takaki Y."/>
            <person name="Maruyama T."/>
            <person name="Hatada Y."/>
        </authorList>
    </citation>
    <scope>NUCLEOTIDE SEQUENCE [LARGE SCALE GENOMIC DNA]</scope>
    <source>
        <strain evidence="3">TAR-001</strain>
    </source>
</reference>
<feature type="transmembrane region" description="Helical" evidence="1">
    <location>
        <begin position="167"/>
        <end position="184"/>
    </location>
</feature>
<accession>A0A8E0KMY8</accession>
<evidence type="ECO:0008006" key="4">
    <source>
        <dbReference type="Google" id="ProtNLM"/>
    </source>
</evidence>
<dbReference type="AlphaFoldDB" id="A0A8E0KMY8"/>
<evidence type="ECO:0000313" key="2">
    <source>
        <dbReference type="EMBL" id="GAD58822.1"/>
    </source>
</evidence>
<keyword evidence="1" id="KW-1133">Transmembrane helix</keyword>
<dbReference type="OrthoDB" id="885342at2"/>
<keyword evidence="1" id="KW-0812">Transmembrane</keyword>
<dbReference type="Pfam" id="PF06912">
    <property type="entry name" value="DUF1275"/>
    <property type="match status" value="1"/>
</dbReference>
<dbReference type="RefSeq" id="WP_021696918.1">
    <property type="nucleotide sequence ID" value="NZ_BATC01000012.1"/>
</dbReference>
<protein>
    <recommendedName>
        <fullName evidence="4">DUF1275 domain-containing protein</fullName>
    </recommendedName>
</protein>
<feature type="transmembrane region" description="Helical" evidence="1">
    <location>
        <begin position="54"/>
        <end position="77"/>
    </location>
</feature>
<evidence type="ECO:0000256" key="1">
    <source>
        <dbReference type="SAM" id="Phobius"/>
    </source>
</evidence>
<dbReference type="PANTHER" id="PTHR37314">
    <property type="entry name" value="SLR0142 PROTEIN"/>
    <property type="match status" value="1"/>
</dbReference>
<feature type="transmembrane region" description="Helical" evidence="1">
    <location>
        <begin position="89"/>
        <end position="122"/>
    </location>
</feature>
<dbReference type="InterPro" id="IPR010699">
    <property type="entry name" value="DUF1275"/>
</dbReference>
<dbReference type="EMBL" id="BATC01000012">
    <property type="protein sequence ID" value="GAD58822.1"/>
    <property type="molecule type" value="Genomic_DNA"/>
</dbReference>
<feature type="transmembrane region" description="Helical" evidence="1">
    <location>
        <begin position="134"/>
        <end position="155"/>
    </location>
</feature>
<feature type="transmembrane region" description="Helical" evidence="1">
    <location>
        <begin position="12"/>
        <end position="34"/>
    </location>
</feature>
<gene>
    <name evidence="2" type="ORF">MBEBAB_1072</name>
</gene>
<evidence type="ECO:0000313" key="3">
    <source>
        <dbReference type="Proteomes" id="UP000016569"/>
    </source>
</evidence>
<sequence length="212" mass="21188">MQVLAPVERWMAVLLAALAGYVDSIGFLQLGGLFVSFMSGNTTRMAAGLAQGDWRLAGVAGLILLLFVIGAMLGALVASGAGPRPRARVLAVEAALLLAAALAAGMGRPVIAVTCMVVAMGLENAVFLRNGQVGVGLTYMTGALVKIGHTLAAAMRGGPLRDVAPPLMLWGGLTVGAILGALAFSLGGLVALYPAAGLAAALALASGRVRSA</sequence>
<keyword evidence="3" id="KW-1185">Reference proteome</keyword>
<name>A0A8E0KMY8_9CAUL</name>